<dbReference type="PANTHER" id="PTHR42794:SF1">
    <property type="entry name" value="HEMIN IMPORT ATP-BINDING PROTEIN HMUV"/>
    <property type="match status" value="1"/>
</dbReference>
<feature type="domain" description="ABC transporter" evidence="5">
    <location>
        <begin position="3"/>
        <end position="231"/>
    </location>
</feature>
<keyword evidence="3 6" id="KW-0067">ATP-binding</keyword>
<keyword evidence="4" id="KW-1278">Translocase</keyword>
<dbReference type="CDD" id="cd03214">
    <property type="entry name" value="ABC_Iron-Siderophores_B12_Hemin"/>
    <property type="match status" value="1"/>
</dbReference>
<organism evidence="6 7">
    <name type="scientific">Corynebacterium urealyticum</name>
    <dbReference type="NCBI Taxonomy" id="43771"/>
    <lineage>
        <taxon>Bacteria</taxon>
        <taxon>Bacillati</taxon>
        <taxon>Actinomycetota</taxon>
        <taxon>Actinomycetes</taxon>
        <taxon>Mycobacteriales</taxon>
        <taxon>Corynebacteriaceae</taxon>
        <taxon>Corynebacterium</taxon>
    </lineage>
</organism>
<evidence type="ECO:0000256" key="2">
    <source>
        <dbReference type="ARBA" id="ARBA00022741"/>
    </source>
</evidence>
<keyword evidence="1" id="KW-0813">Transport</keyword>
<dbReference type="GO" id="GO:0016887">
    <property type="term" value="F:ATP hydrolysis activity"/>
    <property type="evidence" value="ECO:0007669"/>
    <property type="project" value="InterPro"/>
</dbReference>
<protein>
    <submittedName>
        <fullName evidence="6">Heme ABC transporter ATP-binding protein</fullName>
    </submittedName>
</protein>
<proteinExistence type="predicted"/>
<sequence>MSITVENLHFSVDDHELLDDVSFTAAAGQVTALVGPNGAGKSTLLAAIAGDLDIDSGQILLAGEDVSQLNSKQLARRRAVLTQHHPIGVPFTAEEVLDFGRHPWSTPDPQLRQEVIATCEIEHLLPRVLPTLSGGERARVHCARVFYQDTPVVLLDEPTAALDLAHAEDVLKAMRSLADEGKTVVVVLHDLAAAAAYADHIVVLSSGCVFAQGAPTEVLSSGLISAIYDADVEILQDSAGNPVALPRRRTNPSSLKNL</sequence>
<dbReference type="InterPro" id="IPR003593">
    <property type="entry name" value="AAA+_ATPase"/>
</dbReference>
<evidence type="ECO:0000313" key="7">
    <source>
        <dbReference type="Proteomes" id="UP000324726"/>
    </source>
</evidence>
<dbReference type="Proteomes" id="UP000324726">
    <property type="component" value="Unassembled WGS sequence"/>
</dbReference>
<reference evidence="6 7" key="1">
    <citation type="submission" date="2019-08" db="EMBL/GenBank/DDBJ databases">
        <title>Draft genome of C. urealyticum strain VH4248.</title>
        <authorList>
            <person name="Navas J."/>
        </authorList>
    </citation>
    <scope>NUCLEOTIDE SEQUENCE [LARGE SCALE GENOMIC DNA]</scope>
    <source>
        <strain evidence="6 7">VH4248</strain>
    </source>
</reference>
<dbReference type="AlphaFoldDB" id="A0A5D4FYU3"/>
<dbReference type="PROSITE" id="PS50893">
    <property type="entry name" value="ABC_TRANSPORTER_2"/>
    <property type="match status" value="1"/>
</dbReference>
<dbReference type="FunFam" id="3.40.50.300:FF:000134">
    <property type="entry name" value="Iron-enterobactin ABC transporter ATP-binding protein"/>
    <property type="match status" value="1"/>
</dbReference>
<dbReference type="RefSeq" id="WP_070759686.1">
    <property type="nucleotide sequence ID" value="NZ_VSZI01000001.1"/>
</dbReference>
<dbReference type="SUPFAM" id="SSF52540">
    <property type="entry name" value="P-loop containing nucleoside triphosphate hydrolases"/>
    <property type="match status" value="1"/>
</dbReference>
<dbReference type="NCBIfam" id="NF010068">
    <property type="entry name" value="PRK13548.1"/>
    <property type="match status" value="1"/>
</dbReference>
<gene>
    <name evidence="6" type="ORF">FYJ87_08415</name>
</gene>
<comment type="caution">
    <text evidence="6">The sequence shown here is derived from an EMBL/GenBank/DDBJ whole genome shotgun (WGS) entry which is preliminary data.</text>
</comment>
<dbReference type="InterPro" id="IPR003439">
    <property type="entry name" value="ABC_transporter-like_ATP-bd"/>
</dbReference>
<evidence type="ECO:0000256" key="1">
    <source>
        <dbReference type="ARBA" id="ARBA00022448"/>
    </source>
</evidence>
<name>A0A5D4FYU3_9CORY</name>
<evidence type="ECO:0000259" key="5">
    <source>
        <dbReference type="PROSITE" id="PS50893"/>
    </source>
</evidence>
<accession>A0A5D4FYU3</accession>
<dbReference type="GO" id="GO:0005524">
    <property type="term" value="F:ATP binding"/>
    <property type="evidence" value="ECO:0007669"/>
    <property type="project" value="UniProtKB-KW"/>
</dbReference>
<keyword evidence="2" id="KW-0547">Nucleotide-binding</keyword>
<evidence type="ECO:0000256" key="3">
    <source>
        <dbReference type="ARBA" id="ARBA00022840"/>
    </source>
</evidence>
<evidence type="ECO:0000313" key="6">
    <source>
        <dbReference type="EMBL" id="TYR20912.1"/>
    </source>
</evidence>
<dbReference type="EMBL" id="VSZI01000001">
    <property type="protein sequence ID" value="TYR20912.1"/>
    <property type="molecule type" value="Genomic_DNA"/>
</dbReference>
<evidence type="ECO:0000256" key="4">
    <source>
        <dbReference type="ARBA" id="ARBA00022967"/>
    </source>
</evidence>
<dbReference type="SMART" id="SM00382">
    <property type="entry name" value="AAA"/>
    <property type="match status" value="1"/>
</dbReference>
<dbReference type="PANTHER" id="PTHR42794">
    <property type="entry name" value="HEMIN IMPORT ATP-BINDING PROTEIN HMUV"/>
    <property type="match status" value="1"/>
</dbReference>
<dbReference type="Gene3D" id="3.40.50.300">
    <property type="entry name" value="P-loop containing nucleotide triphosphate hydrolases"/>
    <property type="match status" value="1"/>
</dbReference>
<dbReference type="InterPro" id="IPR027417">
    <property type="entry name" value="P-loop_NTPase"/>
</dbReference>
<dbReference type="Pfam" id="PF00005">
    <property type="entry name" value="ABC_tran"/>
    <property type="match status" value="1"/>
</dbReference>